<protein>
    <submittedName>
        <fullName evidence="1">Uncharacterized protein</fullName>
    </submittedName>
</protein>
<keyword evidence="2" id="KW-1185">Reference proteome</keyword>
<dbReference type="EMBL" id="HM452126">
    <property type="protein sequence ID" value="ADM79976.1"/>
    <property type="molecule type" value="Genomic_DNA"/>
</dbReference>
<gene>
    <name evidence="1" type="ORF">phiAS5_ORF0133</name>
</gene>
<proteinExistence type="predicted"/>
<dbReference type="GeneID" id="9861540"/>
<dbReference type="RefSeq" id="YP_003969422.1">
    <property type="nucleotide sequence ID" value="NC_014636.1"/>
</dbReference>
<reference evidence="1 2" key="1">
    <citation type="journal article" date="2012" name="Vet. Microbiol.">
        <title>Complete genome sequence and characterization of a broad-host range T4-like bacteriophage phiAS5 infecting Aeromonas salmonicida subsp. salmonicida.</title>
        <authorList>
            <person name="Kim J.H."/>
            <person name="Son J.S."/>
            <person name="Choi Y.J."/>
            <person name="Choresca C.H.Jr."/>
            <person name="Shin S.P."/>
            <person name="Han J.E."/>
            <person name="Jun J.W."/>
            <person name="Park S.C."/>
        </authorList>
    </citation>
    <scope>NUCLEOTIDE SEQUENCE [LARGE SCALE GENOMIC DNA]</scope>
</reference>
<name>E1A2N0_9CAUD</name>
<sequence>MLDNINVVQVVDRMECELAFQKAYDWYNLTDDQQFMVRGACWTTWVMGWNAARQVPKHSLTTAFCDVLRNSLIAKERTVHEVLGKCTEELGEMSTVINKPKKQHPEPLHAEFADLIIAGLDVVYMHLVQQKGMPANESTARTVINLVSQSIVEKNEKWHKQIVS</sequence>
<accession>E1A2N0</accession>
<dbReference type="OrthoDB" id="19255at10239"/>
<dbReference type="KEGG" id="vg:9861540"/>
<evidence type="ECO:0000313" key="2">
    <source>
        <dbReference type="Proteomes" id="UP000002236"/>
    </source>
</evidence>
<evidence type="ECO:0000313" key="1">
    <source>
        <dbReference type="EMBL" id="ADM79976.1"/>
    </source>
</evidence>
<dbReference type="Proteomes" id="UP000002236">
    <property type="component" value="Segment"/>
</dbReference>
<organism evidence="1 2">
    <name type="scientific">Aeromonas phage phiAS5</name>
    <dbReference type="NCBI Taxonomy" id="879630"/>
    <lineage>
        <taxon>Viruses</taxon>
        <taxon>Duplodnaviria</taxon>
        <taxon>Heunggongvirae</taxon>
        <taxon>Uroviricota</taxon>
        <taxon>Caudoviricetes</taxon>
        <taxon>Pantevenvirales</taxon>
        <taxon>Straboviridae</taxon>
        <taxon>Chrysonvirus</taxon>
        <taxon>Chrysonvirus as5</taxon>
    </lineage>
</organism>